<dbReference type="SUPFAM" id="SSF51735">
    <property type="entry name" value="NAD(P)-binding Rossmann-fold domains"/>
    <property type="match status" value="1"/>
</dbReference>
<dbReference type="Proteomes" id="UP000030152">
    <property type="component" value="Unassembled WGS sequence"/>
</dbReference>
<comment type="caution">
    <text evidence="1">The sequence shown here is derived from an EMBL/GenBank/DDBJ whole genome shotgun (WGS) entry which is preliminary data.</text>
</comment>
<dbReference type="RefSeq" id="WP_020214281.1">
    <property type="nucleotide sequence ID" value="NZ_JRLX01000009.1"/>
</dbReference>
<dbReference type="eggNOG" id="COG1028">
    <property type="taxonomic scope" value="Bacteria"/>
</dbReference>
<dbReference type="Gene3D" id="3.40.50.720">
    <property type="entry name" value="NAD(P)-binding Rossmann-like Domain"/>
    <property type="match status" value="1"/>
</dbReference>
<name>A0A0A2M1I5_9FLAO</name>
<organism evidence="1 2">
    <name type="scientific">Flavobacterium rivuli WB 3.3-2 = DSM 21788</name>
    <dbReference type="NCBI Taxonomy" id="1121895"/>
    <lineage>
        <taxon>Bacteria</taxon>
        <taxon>Pseudomonadati</taxon>
        <taxon>Bacteroidota</taxon>
        <taxon>Flavobacteriia</taxon>
        <taxon>Flavobacteriales</taxon>
        <taxon>Flavobacteriaceae</taxon>
        <taxon>Flavobacterium</taxon>
    </lineage>
</organism>
<dbReference type="EMBL" id="JRLX01000009">
    <property type="protein sequence ID" value="KGO86507.1"/>
    <property type="molecule type" value="Genomic_DNA"/>
</dbReference>
<dbReference type="Pfam" id="PF13561">
    <property type="entry name" value="adh_short_C2"/>
    <property type="match status" value="1"/>
</dbReference>
<accession>A0A0A2M1I5</accession>
<protein>
    <recommendedName>
        <fullName evidence="3">Short-chain dehydrogenase</fullName>
    </recommendedName>
</protein>
<dbReference type="InterPro" id="IPR002347">
    <property type="entry name" value="SDR_fam"/>
</dbReference>
<evidence type="ECO:0008006" key="3">
    <source>
        <dbReference type="Google" id="ProtNLM"/>
    </source>
</evidence>
<gene>
    <name evidence="1" type="ORF">Q765_09745</name>
</gene>
<sequence>MEKFIEDYTNALGIPIKDALMQMMSQFGGIPMGRSAGPDEIASLVHFLVSPSAAYHTGTNYLIDGGSLPVV</sequence>
<dbReference type="STRING" id="1121895.GCA_000378485_03117"/>
<proteinExistence type="predicted"/>
<evidence type="ECO:0000313" key="2">
    <source>
        <dbReference type="Proteomes" id="UP000030152"/>
    </source>
</evidence>
<reference evidence="1 2" key="1">
    <citation type="submission" date="2013-09" db="EMBL/GenBank/DDBJ databases">
        <authorList>
            <person name="Zeng Z."/>
            <person name="Chen C."/>
        </authorList>
    </citation>
    <scope>NUCLEOTIDE SEQUENCE [LARGE SCALE GENOMIC DNA]</scope>
    <source>
        <strain evidence="1 2">WB 3.3-2</strain>
    </source>
</reference>
<dbReference type="InterPro" id="IPR036291">
    <property type="entry name" value="NAD(P)-bd_dom_sf"/>
</dbReference>
<keyword evidence="2" id="KW-1185">Reference proteome</keyword>
<dbReference type="OrthoDB" id="9804774at2"/>
<evidence type="ECO:0000313" key="1">
    <source>
        <dbReference type="EMBL" id="KGO86507.1"/>
    </source>
</evidence>
<dbReference type="AlphaFoldDB" id="A0A0A2M1I5"/>